<name>A0A315VCU4_GAMAF</name>
<comment type="subcellular location">
    <subcellularLocation>
        <location evidence="1">Cell projection</location>
        <location evidence="1">Cilium</location>
    </subcellularLocation>
    <subcellularLocation>
        <location evidence="2">Cytoplasm</location>
        <location evidence="2">Cytoskeleton</location>
    </subcellularLocation>
</comment>
<evidence type="ECO:0000256" key="1">
    <source>
        <dbReference type="ARBA" id="ARBA00004138"/>
    </source>
</evidence>
<sequence>MAGGRQEKDLVHLNAIHVENVKKERRYQKLHTEFSINPYRKLHVIPDKPMCRKPPESLSEDTTYIDSYRRVRMAPALKYPRPITESQEIGWFASELPPQDRQDPRFNFPRLLVHNKTTWQCVPHYVGMNMGRNMAGNAVTCCYT</sequence>
<proteinExistence type="inferred from homology"/>
<evidence type="ECO:0000313" key="7">
    <source>
        <dbReference type="EMBL" id="PWA21208.1"/>
    </source>
</evidence>
<dbReference type="PANTHER" id="PTHR33865:SF3">
    <property type="entry name" value="PROTEIN FAM183B"/>
    <property type="match status" value="1"/>
</dbReference>
<evidence type="ECO:0000256" key="6">
    <source>
        <dbReference type="ARBA" id="ARBA00034777"/>
    </source>
</evidence>
<dbReference type="Pfam" id="PF14886">
    <property type="entry name" value="FAM183"/>
    <property type="match status" value="1"/>
</dbReference>
<organism evidence="7 8">
    <name type="scientific">Gambusia affinis</name>
    <name type="common">Western mosquitofish</name>
    <name type="synonym">Heterandria affinis</name>
    <dbReference type="NCBI Taxonomy" id="33528"/>
    <lineage>
        <taxon>Eukaryota</taxon>
        <taxon>Metazoa</taxon>
        <taxon>Chordata</taxon>
        <taxon>Craniata</taxon>
        <taxon>Vertebrata</taxon>
        <taxon>Euteleostomi</taxon>
        <taxon>Actinopterygii</taxon>
        <taxon>Neopterygii</taxon>
        <taxon>Teleostei</taxon>
        <taxon>Neoteleostei</taxon>
        <taxon>Acanthomorphata</taxon>
        <taxon>Ovalentaria</taxon>
        <taxon>Atherinomorphae</taxon>
        <taxon>Cyprinodontiformes</taxon>
        <taxon>Poeciliidae</taxon>
        <taxon>Poeciliinae</taxon>
        <taxon>Gambusia</taxon>
    </lineage>
</organism>
<dbReference type="PANTHER" id="PTHR33865">
    <property type="entry name" value="PROTEIN FAM183B"/>
    <property type="match status" value="1"/>
</dbReference>
<comment type="similarity">
    <text evidence="6">Belongs to the CFAP144 family.</text>
</comment>
<dbReference type="Proteomes" id="UP000250572">
    <property type="component" value="Unassembled WGS sequence"/>
</dbReference>
<keyword evidence="5" id="KW-0966">Cell projection</keyword>
<evidence type="ECO:0000256" key="4">
    <source>
        <dbReference type="ARBA" id="ARBA00023212"/>
    </source>
</evidence>
<accession>A0A315VCU4</accession>
<dbReference type="STRING" id="33528.ENSGAFP00000013225"/>
<dbReference type="InterPro" id="IPR029214">
    <property type="entry name" value="CFAP144"/>
</dbReference>
<dbReference type="GO" id="GO:0005856">
    <property type="term" value="C:cytoskeleton"/>
    <property type="evidence" value="ECO:0007669"/>
    <property type="project" value="UniProtKB-SubCell"/>
</dbReference>
<evidence type="ECO:0000256" key="5">
    <source>
        <dbReference type="ARBA" id="ARBA00023273"/>
    </source>
</evidence>
<dbReference type="EMBL" id="NHOQ01001911">
    <property type="protein sequence ID" value="PWA21208.1"/>
    <property type="molecule type" value="Genomic_DNA"/>
</dbReference>
<evidence type="ECO:0000256" key="2">
    <source>
        <dbReference type="ARBA" id="ARBA00004245"/>
    </source>
</evidence>
<protein>
    <recommendedName>
        <fullName evidence="9">Family with sequence similarity 183 member A</fullName>
    </recommendedName>
</protein>
<reference evidence="7 8" key="1">
    <citation type="journal article" date="2018" name="G3 (Bethesda)">
        <title>A High-Quality Reference Genome for the Invasive Mosquitofish Gambusia affinis Using a Chicago Library.</title>
        <authorList>
            <person name="Hoffberg S.L."/>
            <person name="Troendle N.J."/>
            <person name="Glenn T.C."/>
            <person name="Mahmud O."/>
            <person name="Louha S."/>
            <person name="Chalopin D."/>
            <person name="Bennetzen J.L."/>
            <person name="Mauricio R."/>
        </authorList>
    </citation>
    <scope>NUCLEOTIDE SEQUENCE [LARGE SCALE GENOMIC DNA]</scope>
    <source>
        <strain evidence="7">NE01/NJP1002.9</strain>
        <tissue evidence="7">Muscle</tissue>
    </source>
</reference>
<dbReference type="AlphaFoldDB" id="A0A315VCU4"/>
<evidence type="ECO:0000313" key="8">
    <source>
        <dbReference type="Proteomes" id="UP000250572"/>
    </source>
</evidence>
<dbReference type="GO" id="GO:0097546">
    <property type="term" value="C:ciliary base"/>
    <property type="evidence" value="ECO:0007669"/>
    <property type="project" value="TreeGrafter"/>
</dbReference>
<keyword evidence="4" id="KW-0206">Cytoskeleton</keyword>
<keyword evidence="3" id="KW-0963">Cytoplasm</keyword>
<comment type="caution">
    <text evidence="7">The sequence shown here is derived from an EMBL/GenBank/DDBJ whole genome shotgun (WGS) entry which is preliminary data.</text>
</comment>
<gene>
    <name evidence="7" type="ORF">CCH79_00009463</name>
</gene>
<evidence type="ECO:0000256" key="3">
    <source>
        <dbReference type="ARBA" id="ARBA00022490"/>
    </source>
</evidence>
<evidence type="ECO:0008006" key="9">
    <source>
        <dbReference type="Google" id="ProtNLM"/>
    </source>
</evidence>
<keyword evidence="8" id="KW-1185">Reference proteome</keyword>